<dbReference type="InterPro" id="IPR051727">
    <property type="entry name" value="DnaJ_C3_Co-chaperones"/>
</dbReference>
<feature type="domain" description="J" evidence="4">
    <location>
        <begin position="50"/>
        <end position="112"/>
    </location>
</feature>
<evidence type="ECO:0000259" key="4">
    <source>
        <dbReference type="PROSITE" id="PS50076"/>
    </source>
</evidence>
<protein>
    <submittedName>
        <fullName evidence="5">DnaJ-class molecular chaperone with C-terminal Zn finger domain</fullName>
    </submittedName>
</protein>
<dbReference type="AlphaFoldDB" id="K9TR15"/>
<dbReference type="eggNOG" id="COG2214">
    <property type="taxonomic scope" value="Bacteria"/>
</dbReference>
<dbReference type="EMBL" id="CP003607">
    <property type="protein sequence ID" value="AFY84616.1"/>
    <property type="molecule type" value="Genomic_DNA"/>
</dbReference>
<sequence>MVDPLEAKFQAWEMDAELAKLKQMNRRSPSDAIAHRPQAPAPPVSDKIARFYKILGLNSNASLKEVKQSYRTLLKKWHPDLFYEHPEQQKKAQEVIQKMNEIYKEICAQMGR</sequence>
<dbReference type="PANTHER" id="PTHR44140:SF2">
    <property type="entry name" value="LD25575P"/>
    <property type="match status" value="1"/>
</dbReference>
<dbReference type="RefSeq" id="WP_015151230.1">
    <property type="nucleotide sequence ID" value="NC_019693.1"/>
</dbReference>
<keyword evidence="3" id="KW-0256">Endoplasmic reticulum</keyword>
<evidence type="ECO:0000256" key="3">
    <source>
        <dbReference type="ARBA" id="ARBA00022824"/>
    </source>
</evidence>
<dbReference type="InterPro" id="IPR036869">
    <property type="entry name" value="J_dom_sf"/>
</dbReference>
<reference evidence="5 6" key="1">
    <citation type="submission" date="2012-06" db="EMBL/GenBank/DDBJ databases">
        <title>Finished chromosome of genome of Oscillatoria acuminata PCC 6304.</title>
        <authorList>
            <consortium name="US DOE Joint Genome Institute"/>
            <person name="Gugger M."/>
            <person name="Coursin T."/>
            <person name="Rippka R."/>
            <person name="Tandeau De Marsac N."/>
            <person name="Huntemann M."/>
            <person name="Wei C.-L."/>
            <person name="Han J."/>
            <person name="Detter J.C."/>
            <person name="Han C."/>
            <person name="Tapia R."/>
            <person name="Davenport K."/>
            <person name="Daligault H."/>
            <person name="Erkkila T."/>
            <person name="Gu W."/>
            <person name="Munk A.C.C."/>
            <person name="Teshima H."/>
            <person name="Xu Y."/>
            <person name="Chain P."/>
            <person name="Chen A."/>
            <person name="Krypides N."/>
            <person name="Mavromatis K."/>
            <person name="Markowitz V."/>
            <person name="Szeto E."/>
            <person name="Ivanova N."/>
            <person name="Mikhailova N."/>
            <person name="Ovchinnikova G."/>
            <person name="Pagani I."/>
            <person name="Pati A."/>
            <person name="Goodwin L."/>
            <person name="Peters L."/>
            <person name="Pitluck S."/>
            <person name="Woyke T."/>
            <person name="Kerfeld C."/>
        </authorList>
    </citation>
    <scope>NUCLEOTIDE SEQUENCE [LARGE SCALE GENOMIC DNA]</scope>
    <source>
        <strain evidence="5 6">PCC 6304</strain>
    </source>
</reference>
<dbReference type="Proteomes" id="UP000010367">
    <property type="component" value="Chromosome"/>
</dbReference>
<dbReference type="GO" id="GO:0034975">
    <property type="term" value="P:protein folding in endoplasmic reticulum"/>
    <property type="evidence" value="ECO:0007669"/>
    <property type="project" value="TreeGrafter"/>
</dbReference>
<dbReference type="Gene3D" id="1.10.287.110">
    <property type="entry name" value="DnaJ domain"/>
    <property type="match status" value="1"/>
</dbReference>
<accession>K9TR15</accession>
<gene>
    <name evidence="5" type="ORF">Oscil6304_5114</name>
</gene>
<evidence type="ECO:0000313" key="6">
    <source>
        <dbReference type="Proteomes" id="UP000010367"/>
    </source>
</evidence>
<dbReference type="Pfam" id="PF00226">
    <property type="entry name" value="DnaJ"/>
    <property type="match status" value="1"/>
</dbReference>
<dbReference type="PRINTS" id="PR00625">
    <property type="entry name" value="JDOMAIN"/>
</dbReference>
<proteinExistence type="predicted"/>
<dbReference type="HOGENOM" id="CLU_2143326_0_0_3"/>
<keyword evidence="6" id="KW-1185">Reference proteome</keyword>
<evidence type="ECO:0000256" key="1">
    <source>
        <dbReference type="ARBA" id="ARBA00004240"/>
    </source>
</evidence>
<dbReference type="CDD" id="cd06257">
    <property type="entry name" value="DnaJ"/>
    <property type="match status" value="1"/>
</dbReference>
<dbReference type="SUPFAM" id="SSF46565">
    <property type="entry name" value="Chaperone J-domain"/>
    <property type="match status" value="1"/>
</dbReference>
<dbReference type="STRING" id="56110.Oscil6304_5114"/>
<dbReference type="GO" id="GO:0051087">
    <property type="term" value="F:protein-folding chaperone binding"/>
    <property type="evidence" value="ECO:0007669"/>
    <property type="project" value="TreeGrafter"/>
</dbReference>
<dbReference type="InterPro" id="IPR001623">
    <property type="entry name" value="DnaJ_domain"/>
</dbReference>
<organism evidence="5 6">
    <name type="scientific">Oscillatoria acuminata PCC 6304</name>
    <dbReference type="NCBI Taxonomy" id="56110"/>
    <lineage>
        <taxon>Bacteria</taxon>
        <taxon>Bacillati</taxon>
        <taxon>Cyanobacteriota</taxon>
        <taxon>Cyanophyceae</taxon>
        <taxon>Oscillatoriophycideae</taxon>
        <taxon>Oscillatoriales</taxon>
        <taxon>Oscillatoriaceae</taxon>
        <taxon>Oscillatoria</taxon>
    </lineage>
</organism>
<name>K9TR15_9CYAN</name>
<dbReference type="GO" id="GO:0051787">
    <property type="term" value="F:misfolded protein binding"/>
    <property type="evidence" value="ECO:0007669"/>
    <property type="project" value="TreeGrafter"/>
</dbReference>
<dbReference type="PROSITE" id="PS50076">
    <property type="entry name" value="DNAJ_2"/>
    <property type="match status" value="1"/>
</dbReference>
<keyword evidence="2" id="KW-0732">Signal</keyword>
<dbReference type="SMART" id="SM00271">
    <property type="entry name" value="DnaJ"/>
    <property type="match status" value="1"/>
</dbReference>
<dbReference type="PANTHER" id="PTHR44140">
    <property type="entry name" value="LD25575P"/>
    <property type="match status" value="1"/>
</dbReference>
<dbReference type="KEGG" id="oac:Oscil6304_5114"/>
<evidence type="ECO:0000256" key="2">
    <source>
        <dbReference type="ARBA" id="ARBA00022729"/>
    </source>
</evidence>
<evidence type="ECO:0000313" key="5">
    <source>
        <dbReference type="EMBL" id="AFY84616.1"/>
    </source>
</evidence>
<comment type="subcellular location">
    <subcellularLocation>
        <location evidence="1">Endoplasmic reticulum</location>
    </subcellularLocation>
</comment>
<dbReference type="InParanoid" id="K9TR15"/>